<evidence type="ECO:0000313" key="3">
    <source>
        <dbReference type="Proteomes" id="UP001372834"/>
    </source>
</evidence>
<feature type="compositionally biased region" description="Acidic residues" evidence="1">
    <location>
        <begin position="56"/>
        <end position="66"/>
    </location>
</feature>
<sequence>MREKVHSKRTKRSKSRKVNGRQGQAEQKAGRLREKNNPAETGAEEAEKRNLRKTEEEEEEAEEKGG</sequence>
<organism evidence="2 3">
    <name type="scientific">Polyplax serrata</name>
    <name type="common">Common mouse louse</name>
    <dbReference type="NCBI Taxonomy" id="468196"/>
    <lineage>
        <taxon>Eukaryota</taxon>
        <taxon>Metazoa</taxon>
        <taxon>Ecdysozoa</taxon>
        <taxon>Arthropoda</taxon>
        <taxon>Hexapoda</taxon>
        <taxon>Insecta</taxon>
        <taxon>Pterygota</taxon>
        <taxon>Neoptera</taxon>
        <taxon>Paraneoptera</taxon>
        <taxon>Psocodea</taxon>
        <taxon>Troctomorpha</taxon>
        <taxon>Phthiraptera</taxon>
        <taxon>Anoplura</taxon>
        <taxon>Polyplacidae</taxon>
        <taxon>Polyplax</taxon>
    </lineage>
</organism>
<reference evidence="2 3" key="1">
    <citation type="submission" date="2023-10" db="EMBL/GenBank/DDBJ databases">
        <title>Genomes of two closely related lineages of the louse Polyplax serrata with different host specificities.</title>
        <authorList>
            <person name="Martinu J."/>
            <person name="Tarabai H."/>
            <person name="Stefka J."/>
            <person name="Hypsa V."/>
        </authorList>
    </citation>
    <scope>NUCLEOTIDE SEQUENCE [LARGE SCALE GENOMIC DNA]</scope>
    <source>
        <strain evidence="2">HR10_N</strain>
    </source>
</reference>
<accession>A0AAN8SB57</accession>
<gene>
    <name evidence="2" type="ORF">RUM43_004378</name>
</gene>
<feature type="region of interest" description="Disordered" evidence="1">
    <location>
        <begin position="1"/>
        <end position="66"/>
    </location>
</feature>
<proteinExistence type="predicted"/>
<protein>
    <submittedName>
        <fullName evidence="2">Uncharacterized protein</fullName>
    </submittedName>
</protein>
<dbReference type="EMBL" id="JAWJWE010000002">
    <property type="protein sequence ID" value="KAK6642876.1"/>
    <property type="molecule type" value="Genomic_DNA"/>
</dbReference>
<feature type="compositionally biased region" description="Basic and acidic residues" evidence="1">
    <location>
        <begin position="45"/>
        <end position="55"/>
    </location>
</feature>
<comment type="caution">
    <text evidence="2">The sequence shown here is derived from an EMBL/GenBank/DDBJ whole genome shotgun (WGS) entry which is preliminary data.</text>
</comment>
<dbReference type="AlphaFoldDB" id="A0AAN8SB57"/>
<feature type="compositionally biased region" description="Basic and acidic residues" evidence="1">
    <location>
        <begin position="28"/>
        <end position="37"/>
    </location>
</feature>
<dbReference type="Proteomes" id="UP001372834">
    <property type="component" value="Unassembled WGS sequence"/>
</dbReference>
<evidence type="ECO:0000313" key="2">
    <source>
        <dbReference type="EMBL" id="KAK6642876.1"/>
    </source>
</evidence>
<name>A0AAN8SB57_POLSC</name>
<evidence type="ECO:0000256" key="1">
    <source>
        <dbReference type="SAM" id="MobiDB-lite"/>
    </source>
</evidence>
<feature type="compositionally biased region" description="Basic residues" evidence="1">
    <location>
        <begin position="1"/>
        <end position="19"/>
    </location>
</feature>